<reference evidence="4" key="1">
    <citation type="submission" date="2021-03" db="EMBL/GenBank/DDBJ databases">
        <title>Agromyces archimandritus sp. nov., isolated from the cockroach Archimandrita tessellata.</title>
        <authorList>
            <person name="Guzman J."/>
            <person name="Ortuzar M."/>
            <person name="Poehlein A."/>
            <person name="Daniel R."/>
            <person name="Trujillo M."/>
            <person name="Vilcinskas A."/>
        </authorList>
    </citation>
    <scope>NUCLEOTIDE SEQUENCE</scope>
    <source>
        <strain evidence="4">G127AT</strain>
    </source>
</reference>
<gene>
    <name evidence="4" type="ORF">G127AT_08730</name>
</gene>
<protein>
    <submittedName>
        <fullName evidence="4">LssY C-terminal domain-containing protein</fullName>
    </submittedName>
</protein>
<keyword evidence="2" id="KW-1133">Transmembrane helix</keyword>
<feature type="transmembrane region" description="Helical" evidence="2">
    <location>
        <begin position="409"/>
        <end position="431"/>
    </location>
</feature>
<dbReference type="Proteomes" id="UP000671914">
    <property type="component" value="Chromosome"/>
</dbReference>
<dbReference type="KEGG" id="aarc:G127AT_08730"/>
<evidence type="ECO:0000259" key="3">
    <source>
        <dbReference type="Pfam" id="PF14067"/>
    </source>
</evidence>
<feature type="transmembrane region" description="Helical" evidence="2">
    <location>
        <begin position="30"/>
        <end position="48"/>
    </location>
</feature>
<evidence type="ECO:0000256" key="1">
    <source>
        <dbReference type="SAM" id="MobiDB-lite"/>
    </source>
</evidence>
<dbReference type="AlphaFoldDB" id="A0A975FM20"/>
<evidence type="ECO:0000256" key="2">
    <source>
        <dbReference type="SAM" id="Phobius"/>
    </source>
</evidence>
<keyword evidence="2" id="KW-0472">Membrane</keyword>
<feature type="transmembrane region" description="Helical" evidence="2">
    <location>
        <begin position="438"/>
        <end position="459"/>
    </location>
</feature>
<keyword evidence="5" id="KW-1185">Reference proteome</keyword>
<sequence length="499" mass="54391">MGETGPRPARGRTRRAPGVRRWPVRTALDGFFFGYAGLAAIWLAVLLLGETFHWGWVGILLFVAFWIVLAYLVLPRLHRILTTIYVPDYFMGRARTSDGLLGDPVNLALQGGEAELHRAMREAGWTRADDVTPASTWRIVVSTLSRRSYDEAPVSPLFLFGRRQDFAYQQEVAGNPARRHHVRFWRTPDGWLLPGGHRVGWLAAGTFDRRVGLSLFTLQITHKIDADIDIERDHIVETLRGVPGVEVGVLRDFSTGYHSRNGGGDSIRTDGDLPVIDLRGLGEPDGGRFSRWRSRIPYLQRETRLPSSGSRRGTGSGAGGRRQAKAAADARKRTAFEPPTALVDEQAPPPPPSRPGPLAAGVWLIVLRVLAGIVWLVALGVEWDRVVRDEAGAIIDALGPGEAAVASGLARAVVLGAGAGVLVVQAVLAFLVWRGIDWARIVVMVVAALSITAFAVDYFFGGQDITLRTTLLTLALDILVLLALSSRASRAWSRPAPAT</sequence>
<feature type="transmembrane region" description="Helical" evidence="2">
    <location>
        <begin position="465"/>
        <end position="484"/>
    </location>
</feature>
<dbReference type="Pfam" id="PF14067">
    <property type="entry name" value="LssY_C"/>
    <property type="match status" value="1"/>
</dbReference>
<dbReference type="RefSeq" id="WP_210896048.1">
    <property type="nucleotide sequence ID" value="NZ_CP071696.1"/>
</dbReference>
<keyword evidence="2" id="KW-0812">Transmembrane</keyword>
<proteinExistence type="predicted"/>
<name>A0A975FM20_9MICO</name>
<organism evidence="4 5">
    <name type="scientific">Agromyces archimandritae</name>
    <dbReference type="NCBI Taxonomy" id="2781962"/>
    <lineage>
        <taxon>Bacteria</taxon>
        <taxon>Bacillati</taxon>
        <taxon>Actinomycetota</taxon>
        <taxon>Actinomycetes</taxon>
        <taxon>Micrococcales</taxon>
        <taxon>Microbacteriaceae</taxon>
        <taxon>Agromyces</taxon>
    </lineage>
</organism>
<evidence type="ECO:0000313" key="4">
    <source>
        <dbReference type="EMBL" id="QTX03451.1"/>
    </source>
</evidence>
<feature type="transmembrane region" description="Helical" evidence="2">
    <location>
        <begin position="358"/>
        <end position="378"/>
    </location>
</feature>
<feature type="domain" description="LssY-like C-terminal" evidence="3">
    <location>
        <begin position="84"/>
        <end position="273"/>
    </location>
</feature>
<feature type="region of interest" description="Disordered" evidence="1">
    <location>
        <begin position="303"/>
        <end position="354"/>
    </location>
</feature>
<evidence type="ECO:0000313" key="5">
    <source>
        <dbReference type="Proteomes" id="UP000671914"/>
    </source>
</evidence>
<feature type="transmembrane region" description="Helical" evidence="2">
    <location>
        <begin position="54"/>
        <end position="74"/>
    </location>
</feature>
<dbReference type="EMBL" id="CP071696">
    <property type="protein sequence ID" value="QTX03451.1"/>
    <property type="molecule type" value="Genomic_DNA"/>
</dbReference>
<accession>A0A975FM20</accession>
<dbReference type="InterPro" id="IPR025902">
    <property type="entry name" value="LssY-like-C_dom"/>
</dbReference>